<dbReference type="SMART" id="SM00320">
    <property type="entry name" value="WD40"/>
    <property type="match status" value="5"/>
</dbReference>
<dbReference type="EMBL" id="JALJOS010000016">
    <property type="protein sequence ID" value="KAK9828268.1"/>
    <property type="molecule type" value="Genomic_DNA"/>
</dbReference>
<dbReference type="GO" id="GO:0005634">
    <property type="term" value="C:nucleus"/>
    <property type="evidence" value="ECO:0007669"/>
    <property type="project" value="UniProtKB-SubCell"/>
</dbReference>
<gene>
    <name evidence="12" type="ORF">WJX74_006424</name>
</gene>
<dbReference type="GO" id="GO:0033186">
    <property type="term" value="C:CAF-1 complex"/>
    <property type="evidence" value="ECO:0007669"/>
    <property type="project" value="TreeGrafter"/>
</dbReference>
<accession>A0AAW1R3P5</accession>
<evidence type="ECO:0000259" key="11">
    <source>
        <dbReference type="Pfam" id="PF24105"/>
    </source>
</evidence>
<dbReference type="InterPro" id="IPR045145">
    <property type="entry name" value="PTHR15271"/>
</dbReference>
<feature type="domain" description="CAF1B/HIR1 beta-propeller" evidence="11">
    <location>
        <begin position="1"/>
        <end position="184"/>
    </location>
</feature>
<dbReference type="PANTHER" id="PTHR15271">
    <property type="entry name" value="CHROMATIN ASSEMBLY FACTOR 1 SUBUNIT B"/>
    <property type="match status" value="1"/>
</dbReference>
<protein>
    <recommendedName>
        <fullName evidence="11">CAF1B/HIR1 beta-propeller domain-containing protein</fullName>
    </recommendedName>
</protein>
<dbReference type="InterPro" id="IPR001680">
    <property type="entry name" value="WD40_rpt"/>
</dbReference>
<name>A0AAW1R3P5_9CHLO</name>
<dbReference type="GO" id="GO:0006281">
    <property type="term" value="P:DNA repair"/>
    <property type="evidence" value="ECO:0007669"/>
    <property type="project" value="UniProtKB-KW"/>
</dbReference>
<keyword evidence="6" id="KW-0156">Chromatin regulator</keyword>
<evidence type="ECO:0000256" key="4">
    <source>
        <dbReference type="ARBA" id="ARBA00022737"/>
    </source>
</evidence>
<dbReference type="Pfam" id="PF24105">
    <property type="entry name" value="Beta-prop_CAF1B_HIR1"/>
    <property type="match status" value="2"/>
</dbReference>
<keyword evidence="8" id="KW-0539">Nucleus</keyword>
<evidence type="ECO:0000313" key="12">
    <source>
        <dbReference type="EMBL" id="KAK9828268.1"/>
    </source>
</evidence>
<keyword evidence="5" id="KW-0227">DNA damage</keyword>
<dbReference type="GO" id="GO:0006335">
    <property type="term" value="P:DNA replication-dependent chromatin assembly"/>
    <property type="evidence" value="ECO:0007669"/>
    <property type="project" value="InterPro"/>
</dbReference>
<dbReference type="PROSITE" id="PS50082">
    <property type="entry name" value="WD_REPEATS_2"/>
    <property type="match status" value="3"/>
</dbReference>
<dbReference type="PANTHER" id="PTHR15271:SF4">
    <property type="entry name" value="CHROMATIN ASSEMBLY FACTOR 1 SUBUNIT B"/>
    <property type="match status" value="1"/>
</dbReference>
<evidence type="ECO:0000256" key="7">
    <source>
        <dbReference type="ARBA" id="ARBA00023204"/>
    </source>
</evidence>
<evidence type="ECO:0000256" key="10">
    <source>
        <dbReference type="SAM" id="MobiDB-lite"/>
    </source>
</evidence>
<evidence type="ECO:0000256" key="1">
    <source>
        <dbReference type="ARBA" id="ARBA00004123"/>
    </source>
</evidence>
<evidence type="ECO:0000256" key="5">
    <source>
        <dbReference type="ARBA" id="ARBA00022763"/>
    </source>
</evidence>
<feature type="region of interest" description="Disordered" evidence="10">
    <location>
        <begin position="429"/>
        <end position="479"/>
    </location>
</feature>
<dbReference type="SUPFAM" id="SSF50978">
    <property type="entry name" value="WD40 repeat-like"/>
    <property type="match status" value="1"/>
</dbReference>
<dbReference type="InterPro" id="IPR036322">
    <property type="entry name" value="WD40_repeat_dom_sf"/>
</dbReference>
<evidence type="ECO:0000256" key="6">
    <source>
        <dbReference type="ARBA" id="ARBA00022853"/>
    </source>
</evidence>
<feature type="repeat" description="WD" evidence="9">
    <location>
        <begin position="9"/>
        <end position="42"/>
    </location>
</feature>
<dbReference type="InterPro" id="IPR055410">
    <property type="entry name" value="Beta-prop_CAF1B_HIR1"/>
</dbReference>
<comment type="similarity">
    <text evidence="2">Belongs to the WD repeat HIR1 family.</text>
</comment>
<dbReference type="GO" id="GO:0006334">
    <property type="term" value="P:nucleosome assembly"/>
    <property type="evidence" value="ECO:0007669"/>
    <property type="project" value="TreeGrafter"/>
</dbReference>
<dbReference type="Gene3D" id="2.130.10.10">
    <property type="entry name" value="YVTN repeat-like/Quinoprotein amine dehydrogenase"/>
    <property type="match status" value="2"/>
</dbReference>
<sequence length="571" mass="61487">MKAKVLQIVWHEKEPVYSVDFHASGFLATAGADKEIKLWQLRLDADGDIQATHLQSLDGPSRTLNCIRFSPDGTQLVSGGDGGEILLWKPRDPANLLDWKVSTVLRGHAEDVWDVSWSSDSTAVATASTDNEAVIFDAKPECNGPRAKSRLQSHSHYVQGVAWDPLRAHLATQSCDRSCRIYGSKPPVAAGGKGKAKPRPGDTIAMAKDLICQHVLQKHRIPQGSQGPPKPEHSGKKEKPQKQSLFHDDTLPSFFRRLAWSPDGALLVVPAGLHKGSVSATVDNATLVYKRREWASPFIVLKGISKASVAVKFCPRLFARSQPAEDHKFPGQAELPYKMVFAIATFDTIILYSTEDFKPLGLLGNLHPAPITDLAWSHDGKFLVISSSDGYCSIASFGSRELGEAATELPAHIASVTIHDCPVMPSSSNPGLFTASQKHAQPMQSSSVPSAKPPMPVKRAFPGAGRTSGAKRRATPELAPLTGLSSGLAMQEPSEVINPQPLPSLPPGSPELVCKARMSDPACHPGFGQAMSMPSAIQESRHQVREPIVAPMQLNGHFSTAKQAPLHPSVG</sequence>
<dbReference type="PROSITE" id="PS50294">
    <property type="entry name" value="WD_REPEATS_REGION"/>
    <property type="match status" value="2"/>
</dbReference>
<evidence type="ECO:0000256" key="3">
    <source>
        <dbReference type="ARBA" id="ARBA00022574"/>
    </source>
</evidence>
<proteinExistence type="inferred from homology"/>
<evidence type="ECO:0000256" key="8">
    <source>
        <dbReference type="ARBA" id="ARBA00023242"/>
    </source>
</evidence>
<comment type="caution">
    <text evidence="12">The sequence shown here is derived from an EMBL/GenBank/DDBJ whole genome shotgun (WGS) entry which is preliminary data.</text>
</comment>
<dbReference type="Proteomes" id="UP001438707">
    <property type="component" value="Unassembled WGS sequence"/>
</dbReference>
<feature type="region of interest" description="Disordered" evidence="10">
    <location>
        <begin position="220"/>
        <end position="243"/>
    </location>
</feature>
<evidence type="ECO:0000256" key="2">
    <source>
        <dbReference type="ARBA" id="ARBA00007306"/>
    </source>
</evidence>
<keyword evidence="3 9" id="KW-0853">WD repeat</keyword>
<keyword evidence="7" id="KW-0234">DNA repair</keyword>
<dbReference type="InterPro" id="IPR015943">
    <property type="entry name" value="WD40/YVTN_repeat-like_dom_sf"/>
</dbReference>
<feature type="repeat" description="WD" evidence="9">
    <location>
        <begin position="57"/>
        <end position="89"/>
    </location>
</feature>
<comment type="subcellular location">
    <subcellularLocation>
        <location evidence="1">Nucleus</location>
    </subcellularLocation>
</comment>
<organism evidence="12 13">
    <name type="scientific">Apatococcus lobatus</name>
    <dbReference type="NCBI Taxonomy" id="904363"/>
    <lineage>
        <taxon>Eukaryota</taxon>
        <taxon>Viridiplantae</taxon>
        <taxon>Chlorophyta</taxon>
        <taxon>core chlorophytes</taxon>
        <taxon>Trebouxiophyceae</taxon>
        <taxon>Chlorellales</taxon>
        <taxon>Chlorellaceae</taxon>
        <taxon>Apatococcus</taxon>
    </lineage>
</organism>
<evidence type="ECO:0000256" key="9">
    <source>
        <dbReference type="PROSITE-ProRule" id="PRU00221"/>
    </source>
</evidence>
<keyword evidence="13" id="KW-1185">Reference proteome</keyword>
<keyword evidence="4" id="KW-0677">Repeat</keyword>
<evidence type="ECO:0000313" key="13">
    <source>
        <dbReference type="Proteomes" id="UP001438707"/>
    </source>
</evidence>
<feature type="domain" description="CAF1B/HIR1 beta-propeller" evidence="11">
    <location>
        <begin position="226"/>
        <end position="402"/>
    </location>
</feature>
<feature type="compositionally biased region" description="Polar residues" evidence="10">
    <location>
        <begin position="429"/>
        <end position="449"/>
    </location>
</feature>
<feature type="repeat" description="WD" evidence="9">
    <location>
        <begin position="105"/>
        <end position="137"/>
    </location>
</feature>
<feature type="compositionally biased region" description="Basic and acidic residues" evidence="10">
    <location>
        <begin position="230"/>
        <end position="243"/>
    </location>
</feature>
<dbReference type="AlphaFoldDB" id="A0AAW1R3P5"/>
<reference evidence="12 13" key="1">
    <citation type="journal article" date="2024" name="Nat. Commun.">
        <title>Phylogenomics reveals the evolutionary origins of lichenization in chlorophyte algae.</title>
        <authorList>
            <person name="Puginier C."/>
            <person name="Libourel C."/>
            <person name="Otte J."/>
            <person name="Skaloud P."/>
            <person name="Haon M."/>
            <person name="Grisel S."/>
            <person name="Petersen M."/>
            <person name="Berrin J.G."/>
            <person name="Delaux P.M."/>
            <person name="Dal Grande F."/>
            <person name="Keller J."/>
        </authorList>
    </citation>
    <scope>NUCLEOTIDE SEQUENCE [LARGE SCALE GENOMIC DNA]</scope>
    <source>
        <strain evidence="12 13">SAG 2145</strain>
    </source>
</reference>